<evidence type="ECO:0000259" key="3">
    <source>
        <dbReference type="PROSITE" id="PS50020"/>
    </source>
</evidence>
<reference evidence="5" key="1">
    <citation type="journal article" date="2023" name="Commun. Biol.">
        <title>Genome analysis of Parmales, the sister group of diatoms, reveals the evolutionary specialization of diatoms from phago-mixotrophs to photoautotrophs.</title>
        <authorList>
            <person name="Ban H."/>
            <person name="Sato S."/>
            <person name="Yoshikawa S."/>
            <person name="Yamada K."/>
            <person name="Nakamura Y."/>
            <person name="Ichinomiya M."/>
            <person name="Sato N."/>
            <person name="Blanc-Mathieu R."/>
            <person name="Endo H."/>
            <person name="Kuwata A."/>
            <person name="Ogata H."/>
        </authorList>
    </citation>
    <scope>NUCLEOTIDE SEQUENCE [LARGE SCALE GENOMIC DNA]</scope>
    <source>
        <strain evidence="5">NIES 3701</strain>
    </source>
</reference>
<dbReference type="PANTHER" id="PTHR24153">
    <property type="entry name" value="ESPIN"/>
    <property type="match status" value="1"/>
</dbReference>
<dbReference type="Proteomes" id="UP001165085">
    <property type="component" value="Unassembled WGS sequence"/>
</dbReference>
<dbReference type="GO" id="GO:0005737">
    <property type="term" value="C:cytoplasm"/>
    <property type="evidence" value="ECO:0007669"/>
    <property type="project" value="TreeGrafter"/>
</dbReference>
<dbReference type="InterPro" id="IPR001202">
    <property type="entry name" value="WW_dom"/>
</dbReference>
<evidence type="ECO:0000256" key="1">
    <source>
        <dbReference type="ARBA" id="ARBA00022737"/>
    </source>
</evidence>
<proteinExistence type="predicted"/>
<evidence type="ECO:0000313" key="4">
    <source>
        <dbReference type="EMBL" id="GMH97677.1"/>
    </source>
</evidence>
<dbReference type="InterPro" id="IPR052420">
    <property type="entry name" value="Espin/Espin-like"/>
</dbReference>
<keyword evidence="1" id="KW-0677">Repeat</keyword>
<keyword evidence="5" id="KW-1185">Reference proteome</keyword>
<dbReference type="Gene3D" id="1.25.40.20">
    <property type="entry name" value="Ankyrin repeat-containing domain"/>
    <property type="match status" value="1"/>
</dbReference>
<dbReference type="GO" id="GO:0051015">
    <property type="term" value="F:actin filament binding"/>
    <property type="evidence" value="ECO:0007669"/>
    <property type="project" value="TreeGrafter"/>
</dbReference>
<dbReference type="PROSITE" id="PS01159">
    <property type="entry name" value="WW_DOMAIN_1"/>
    <property type="match status" value="1"/>
</dbReference>
<dbReference type="GO" id="GO:0051017">
    <property type="term" value="P:actin filament bundle assembly"/>
    <property type="evidence" value="ECO:0007669"/>
    <property type="project" value="TreeGrafter"/>
</dbReference>
<dbReference type="PANTHER" id="PTHR24153:SF8">
    <property type="entry name" value="FORKED, ISOFORM F"/>
    <property type="match status" value="1"/>
</dbReference>
<organism evidence="4 5">
    <name type="scientific">Triparma strigata</name>
    <dbReference type="NCBI Taxonomy" id="1606541"/>
    <lineage>
        <taxon>Eukaryota</taxon>
        <taxon>Sar</taxon>
        <taxon>Stramenopiles</taxon>
        <taxon>Ochrophyta</taxon>
        <taxon>Bolidophyceae</taxon>
        <taxon>Parmales</taxon>
        <taxon>Triparmaceae</taxon>
        <taxon>Triparma</taxon>
    </lineage>
</organism>
<gene>
    <name evidence="4" type="ORF">TrST_g140</name>
</gene>
<comment type="caution">
    <text evidence="4">The sequence shown here is derived from an EMBL/GenBank/DDBJ whole genome shotgun (WGS) entry which is preliminary data.</text>
</comment>
<evidence type="ECO:0000313" key="5">
    <source>
        <dbReference type="Proteomes" id="UP001165085"/>
    </source>
</evidence>
<keyword evidence="2" id="KW-0040">ANK repeat</keyword>
<accession>A0A9W7BW41</accession>
<dbReference type="PROSITE" id="PS50020">
    <property type="entry name" value="WW_DOMAIN_2"/>
    <property type="match status" value="1"/>
</dbReference>
<protein>
    <recommendedName>
        <fullName evidence="3">WW domain-containing protein</fullName>
    </recommendedName>
</protein>
<dbReference type="InterPro" id="IPR036020">
    <property type="entry name" value="WW_dom_sf"/>
</dbReference>
<dbReference type="Gene3D" id="2.20.70.10">
    <property type="match status" value="1"/>
</dbReference>
<dbReference type="SUPFAM" id="SSF51045">
    <property type="entry name" value="WW domain"/>
    <property type="match status" value="1"/>
</dbReference>
<dbReference type="CDD" id="cd00201">
    <property type="entry name" value="WW"/>
    <property type="match status" value="1"/>
</dbReference>
<evidence type="ECO:0000256" key="2">
    <source>
        <dbReference type="ARBA" id="ARBA00023043"/>
    </source>
</evidence>
<sequence length="306" mass="34208">MTSTAQLESTAGRRNSSFAAAPTSTELHALCWKDDWEGASNRMGSFRSELMEGDANGIFPLHIAVWHKAPASVVKEMIELAPEAVSKKTTSGYYPLDYAKLFNNEDEEMLAKLEPTEQKEEEEKAAIQDGTQTELHKLCYFKFKPAMARCQTHQIEASYQDENGDLPLHCALEHQAPLNLIEALLQAHPGGAWHKNKAGKLPLHVCAQHWVKVKVLRAVKDAYPAAVNATDNYGELPLVFAQRNAPDQEILQMLTPKDGVTPGKKKWGKHWDEGSQSYYYLNNFTQESTWEEPADFAGNEAAFFNG</sequence>
<dbReference type="OrthoDB" id="191651at2759"/>
<dbReference type="AlphaFoldDB" id="A0A9W7BW41"/>
<name>A0A9W7BW41_9STRA</name>
<dbReference type="InterPro" id="IPR036770">
    <property type="entry name" value="Ankyrin_rpt-contain_sf"/>
</dbReference>
<dbReference type="EMBL" id="BRXY01000500">
    <property type="protein sequence ID" value="GMH97677.1"/>
    <property type="molecule type" value="Genomic_DNA"/>
</dbReference>
<dbReference type="SUPFAM" id="SSF48403">
    <property type="entry name" value="Ankyrin repeat"/>
    <property type="match status" value="1"/>
</dbReference>
<feature type="domain" description="WW" evidence="3">
    <location>
        <begin position="261"/>
        <end position="295"/>
    </location>
</feature>